<evidence type="ECO:0000256" key="2">
    <source>
        <dbReference type="ARBA" id="ARBA00010876"/>
    </source>
</evidence>
<dbReference type="InterPro" id="IPR020103">
    <property type="entry name" value="PsdUridine_synth_cat_dom_sf"/>
</dbReference>
<feature type="compositionally biased region" description="Polar residues" evidence="5">
    <location>
        <begin position="329"/>
        <end position="346"/>
    </location>
</feature>
<evidence type="ECO:0000256" key="4">
    <source>
        <dbReference type="ARBA" id="ARBA00033164"/>
    </source>
</evidence>
<proteinExistence type="inferred from homology"/>
<dbReference type="PANTHER" id="PTHR21600:SF87">
    <property type="entry name" value="RNA PSEUDOURIDYLATE SYNTHASE DOMAIN-CONTAINING PROTEIN 1"/>
    <property type="match status" value="1"/>
</dbReference>
<evidence type="ECO:0000256" key="5">
    <source>
        <dbReference type="SAM" id="MobiDB-lite"/>
    </source>
</evidence>
<evidence type="ECO:0000313" key="8">
    <source>
        <dbReference type="Proteomes" id="UP000886805"/>
    </source>
</evidence>
<dbReference type="CDD" id="cd02869">
    <property type="entry name" value="PseudoU_synth_RluA_like"/>
    <property type="match status" value="1"/>
</dbReference>
<feature type="domain" description="Pseudouridine synthase RsuA/RluA-like" evidence="6">
    <location>
        <begin position="120"/>
        <end position="297"/>
    </location>
</feature>
<dbReference type="PANTHER" id="PTHR21600">
    <property type="entry name" value="MITOCHONDRIAL RNA PSEUDOURIDINE SYNTHASE"/>
    <property type="match status" value="1"/>
</dbReference>
<sequence length="388" mass="42878">MSQIHYFTYTITKEEEGQPVRAVLYGGMELSTRKIRSLKKMPDGILLDGRPVTVREIVAAGQRLQIRMEDDAVSLPLPVGDAVPSRGQGGASENMRTVATHGEKERCLDDHLRILYEDADLLFVNKPSGMVCHPSKGHRGDSIYDQIRAYYGRTGQNAGVHLFGRLDKDTSGIVGIAKNKMTADRMQRQRQQGRFQKEYLALVWGQPSATSGTITIPMEEDRSAGYLRMRAGTGPAAKSAVTHYTVVTGRDGMDSCGENSLPAENRSWLLCENRPWTLCRVNIETGRTHQIRFHMAAIGCPLAGDALYGNLFANVEKERPGAKRDEAAQQGSARQGPAQQKDTPSGQPEHPQICRAALHAWKVTFLHPYEGREITVTAPLPEDMRAAI</sequence>
<dbReference type="Pfam" id="PF00849">
    <property type="entry name" value="PseudoU_synth_2"/>
    <property type="match status" value="1"/>
</dbReference>
<gene>
    <name evidence="7" type="ORF">H9849_02040</name>
</gene>
<accession>A0A9D1X399</accession>
<dbReference type="AlphaFoldDB" id="A0A9D1X399"/>
<dbReference type="GO" id="GO:0009982">
    <property type="term" value="F:pseudouridine synthase activity"/>
    <property type="evidence" value="ECO:0007669"/>
    <property type="project" value="InterPro"/>
</dbReference>
<dbReference type="GO" id="GO:0003723">
    <property type="term" value="F:RNA binding"/>
    <property type="evidence" value="ECO:0007669"/>
    <property type="project" value="InterPro"/>
</dbReference>
<dbReference type="Gene3D" id="3.30.2350.10">
    <property type="entry name" value="Pseudouridine synthase"/>
    <property type="match status" value="1"/>
</dbReference>
<evidence type="ECO:0000256" key="3">
    <source>
        <dbReference type="ARBA" id="ARBA00031870"/>
    </source>
</evidence>
<name>A0A9D1X399_9FIRM</name>
<evidence type="ECO:0000259" key="6">
    <source>
        <dbReference type="Pfam" id="PF00849"/>
    </source>
</evidence>
<reference evidence="7" key="1">
    <citation type="journal article" date="2021" name="PeerJ">
        <title>Extensive microbial diversity within the chicken gut microbiome revealed by metagenomics and culture.</title>
        <authorList>
            <person name="Gilroy R."/>
            <person name="Ravi A."/>
            <person name="Getino M."/>
            <person name="Pursley I."/>
            <person name="Horton D.L."/>
            <person name="Alikhan N.F."/>
            <person name="Baker D."/>
            <person name="Gharbi K."/>
            <person name="Hall N."/>
            <person name="Watson M."/>
            <person name="Adriaenssens E.M."/>
            <person name="Foster-Nyarko E."/>
            <person name="Jarju S."/>
            <person name="Secka A."/>
            <person name="Antonio M."/>
            <person name="Oren A."/>
            <person name="Chaudhuri R.R."/>
            <person name="La Ragione R."/>
            <person name="Hildebrand F."/>
            <person name="Pallen M.J."/>
        </authorList>
    </citation>
    <scope>NUCLEOTIDE SEQUENCE</scope>
    <source>
        <strain evidence="7">ChiSxjej3B15-1167</strain>
    </source>
</reference>
<organism evidence="7 8">
    <name type="scientific">Candidatus Anaerobutyricum stercoripullorum</name>
    <dbReference type="NCBI Taxonomy" id="2838456"/>
    <lineage>
        <taxon>Bacteria</taxon>
        <taxon>Bacillati</taxon>
        <taxon>Bacillota</taxon>
        <taxon>Clostridia</taxon>
        <taxon>Lachnospirales</taxon>
        <taxon>Lachnospiraceae</taxon>
        <taxon>Anaerobutyricum</taxon>
    </lineage>
</organism>
<feature type="region of interest" description="Disordered" evidence="5">
    <location>
        <begin position="83"/>
        <end position="102"/>
    </location>
</feature>
<feature type="compositionally biased region" description="Basic and acidic residues" evidence="5">
    <location>
        <begin position="318"/>
        <end position="327"/>
    </location>
</feature>
<dbReference type="GO" id="GO:0000455">
    <property type="term" value="P:enzyme-directed rRNA pseudouridine synthesis"/>
    <property type="evidence" value="ECO:0007669"/>
    <property type="project" value="TreeGrafter"/>
</dbReference>
<dbReference type="GO" id="GO:0140098">
    <property type="term" value="F:catalytic activity, acting on RNA"/>
    <property type="evidence" value="ECO:0007669"/>
    <property type="project" value="UniProtKB-ARBA"/>
</dbReference>
<dbReference type="SUPFAM" id="SSF55120">
    <property type="entry name" value="Pseudouridine synthase"/>
    <property type="match status" value="1"/>
</dbReference>
<dbReference type="InterPro" id="IPR050188">
    <property type="entry name" value="RluA_PseudoU_synthase"/>
</dbReference>
<evidence type="ECO:0000256" key="1">
    <source>
        <dbReference type="ARBA" id="ARBA00000073"/>
    </source>
</evidence>
<comment type="caution">
    <text evidence="7">The sequence shown here is derived from an EMBL/GenBank/DDBJ whole genome shotgun (WGS) entry which is preliminary data.</text>
</comment>
<dbReference type="EMBL" id="DXEQ01000058">
    <property type="protein sequence ID" value="HIX71781.1"/>
    <property type="molecule type" value="Genomic_DNA"/>
</dbReference>
<comment type="similarity">
    <text evidence="2">Belongs to the pseudouridine synthase RluA family.</text>
</comment>
<evidence type="ECO:0000313" key="7">
    <source>
        <dbReference type="EMBL" id="HIX71781.1"/>
    </source>
</evidence>
<feature type="region of interest" description="Disordered" evidence="5">
    <location>
        <begin position="318"/>
        <end position="350"/>
    </location>
</feature>
<comment type="catalytic activity">
    <reaction evidence="1">
        <text>a uridine in RNA = a pseudouridine in RNA</text>
        <dbReference type="Rhea" id="RHEA:48348"/>
        <dbReference type="Rhea" id="RHEA-COMP:12068"/>
        <dbReference type="Rhea" id="RHEA-COMP:12069"/>
        <dbReference type="ChEBI" id="CHEBI:65314"/>
        <dbReference type="ChEBI" id="CHEBI:65315"/>
    </reaction>
</comment>
<reference evidence="7" key="2">
    <citation type="submission" date="2021-04" db="EMBL/GenBank/DDBJ databases">
        <authorList>
            <person name="Gilroy R."/>
        </authorList>
    </citation>
    <scope>NUCLEOTIDE SEQUENCE</scope>
    <source>
        <strain evidence="7">ChiSxjej3B15-1167</strain>
    </source>
</reference>
<dbReference type="InterPro" id="IPR006145">
    <property type="entry name" value="PsdUridine_synth_RsuA/RluA"/>
</dbReference>
<dbReference type="Proteomes" id="UP000886805">
    <property type="component" value="Unassembled WGS sequence"/>
</dbReference>
<protein>
    <recommendedName>
        <fullName evidence="3">RNA pseudouridylate synthase</fullName>
    </recommendedName>
    <alternativeName>
        <fullName evidence="4">RNA-uridine isomerase</fullName>
    </alternativeName>
</protein>